<proteinExistence type="predicted"/>
<sequence length="168" mass="18549">MGGSTTCASPTSEDAGCKSCFFSDNYKQACMEQEQHTYGIMEKKVKGMFLEDIDISSKTENDDLTIQELGVTFNEVLHIRVSHECLDNSNLTLNQDEICADTEMESLSVNTNMLKGLRKCETLLFSESEMLQSHPLDIDVGAGLSRTAVHIESSSKPVSSAFLFAFDL</sequence>
<dbReference type="Proteomes" id="UP000797356">
    <property type="component" value="Chromosome 4"/>
</dbReference>
<reference evidence="1" key="1">
    <citation type="journal article" date="2017" name="Gigascience">
        <title>The genome draft of coconut (Cocos nucifera).</title>
        <authorList>
            <person name="Xiao Y."/>
            <person name="Xu P."/>
            <person name="Fan H."/>
            <person name="Baudouin L."/>
            <person name="Xia W."/>
            <person name="Bocs S."/>
            <person name="Xu J."/>
            <person name="Li Q."/>
            <person name="Guo A."/>
            <person name="Zhou L."/>
            <person name="Li J."/>
            <person name="Wu Y."/>
            <person name="Ma Z."/>
            <person name="Armero A."/>
            <person name="Issali A.E."/>
            <person name="Liu N."/>
            <person name="Peng M."/>
            <person name="Yang Y."/>
        </authorList>
    </citation>
    <scope>NUCLEOTIDE SEQUENCE</scope>
    <source>
        <tissue evidence="1">Spear leaf of Hainan Tall coconut</tissue>
    </source>
</reference>
<dbReference type="AlphaFoldDB" id="A0A8K0MZN9"/>
<evidence type="ECO:0000313" key="1">
    <source>
        <dbReference type="EMBL" id="KAG1338240.1"/>
    </source>
</evidence>
<reference evidence="1" key="2">
    <citation type="submission" date="2019-07" db="EMBL/GenBank/DDBJ databases">
        <authorList>
            <person name="Yang Y."/>
            <person name="Bocs S."/>
            <person name="Baudouin L."/>
        </authorList>
    </citation>
    <scope>NUCLEOTIDE SEQUENCE</scope>
    <source>
        <tissue evidence="1">Spear leaf of Hainan Tall coconut</tissue>
    </source>
</reference>
<evidence type="ECO:0000313" key="2">
    <source>
        <dbReference type="Proteomes" id="UP000797356"/>
    </source>
</evidence>
<dbReference type="EMBL" id="CM017875">
    <property type="protein sequence ID" value="KAG1338240.1"/>
    <property type="molecule type" value="Genomic_DNA"/>
</dbReference>
<accession>A0A8K0MZN9</accession>
<gene>
    <name evidence="1" type="ORF">COCNU_04G005460</name>
</gene>
<organism evidence="1 2">
    <name type="scientific">Cocos nucifera</name>
    <name type="common">Coconut palm</name>
    <dbReference type="NCBI Taxonomy" id="13894"/>
    <lineage>
        <taxon>Eukaryota</taxon>
        <taxon>Viridiplantae</taxon>
        <taxon>Streptophyta</taxon>
        <taxon>Embryophyta</taxon>
        <taxon>Tracheophyta</taxon>
        <taxon>Spermatophyta</taxon>
        <taxon>Magnoliopsida</taxon>
        <taxon>Liliopsida</taxon>
        <taxon>Arecaceae</taxon>
        <taxon>Arecoideae</taxon>
        <taxon>Cocoseae</taxon>
        <taxon>Attaleinae</taxon>
        <taxon>Cocos</taxon>
    </lineage>
</organism>
<dbReference type="OrthoDB" id="2016966at2759"/>
<comment type="caution">
    <text evidence="1">The sequence shown here is derived from an EMBL/GenBank/DDBJ whole genome shotgun (WGS) entry which is preliminary data.</text>
</comment>
<name>A0A8K0MZN9_COCNU</name>
<keyword evidence="2" id="KW-1185">Reference proteome</keyword>
<protein>
    <submittedName>
        <fullName evidence="1">Uncharacterized protein</fullName>
    </submittedName>
</protein>